<organism evidence="3 4">
    <name type="scientific">Blastococcus goldschmidtiae</name>
    <dbReference type="NCBI Taxonomy" id="3075546"/>
    <lineage>
        <taxon>Bacteria</taxon>
        <taxon>Bacillati</taxon>
        <taxon>Actinomycetota</taxon>
        <taxon>Actinomycetes</taxon>
        <taxon>Geodermatophilales</taxon>
        <taxon>Geodermatophilaceae</taxon>
        <taxon>Blastococcus</taxon>
    </lineage>
</organism>
<protein>
    <submittedName>
        <fullName evidence="3">Uncharacterized protein</fullName>
    </submittedName>
</protein>
<feature type="region of interest" description="Disordered" evidence="1">
    <location>
        <begin position="20"/>
        <end position="79"/>
    </location>
</feature>
<comment type="caution">
    <text evidence="3">The sequence shown here is derived from an EMBL/GenBank/DDBJ whole genome shotgun (WGS) entry which is preliminary data.</text>
</comment>
<evidence type="ECO:0000313" key="4">
    <source>
        <dbReference type="Proteomes" id="UP001183222"/>
    </source>
</evidence>
<feature type="signal peptide" evidence="2">
    <location>
        <begin position="1"/>
        <end position="25"/>
    </location>
</feature>
<keyword evidence="4" id="KW-1185">Reference proteome</keyword>
<feature type="chain" id="PRO_5046865043" evidence="2">
    <location>
        <begin position="26"/>
        <end position="79"/>
    </location>
</feature>
<reference evidence="4" key="1">
    <citation type="submission" date="2023-07" db="EMBL/GenBank/DDBJ databases">
        <title>30 novel species of actinomycetes from the DSMZ collection.</title>
        <authorList>
            <person name="Nouioui I."/>
        </authorList>
    </citation>
    <scope>NUCLEOTIDE SEQUENCE [LARGE SCALE GENOMIC DNA]</scope>
    <source>
        <strain evidence="4">DSM 46792</strain>
    </source>
</reference>
<sequence>MQIRRPLAALLAALALFGGGSTLTACGDWGPTTPNEGPTDEDSGGEENNRPGGLPEDDLPDNSDPEDSQDLDEDTSDPD</sequence>
<feature type="compositionally biased region" description="Acidic residues" evidence="1">
    <location>
        <begin position="55"/>
        <end position="79"/>
    </location>
</feature>
<dbReference type="EMBL" id="JAVREI010000010">
    <property type="protein sequence ID" value="MDT0277057.1"/>
    <property type="molecule type" value="Genomic_DNA"/>
</dbReference>
<accession>A0ABU2KA47</accession>
<dbReference type="Proteomes" id="UP001183222">
    <property type="component" value="Unassembled WGS sequence"/>
</dbReference>
<dbReference type="RefSeq" id="WP_311345869.1">
    <property type="nucleotide sequence ID" value="NZ_JAVREI010000010.1"/>
</dbReference>
<evidence type="ECO:0000313" key="3">
    <source>
        <dbReference type="EMBL" id="MDT0277057.1"/>
    </source>
</evidence>
<dbReference type="PROSITE" id="PS51257">
    <property type="entry name" value="PROKAR_LIPOPROTEIN"/>
    <property type="match status" value="1"/>
</dbReference>
<evidence type="ECO:0000256" key="2">
    <source>
        <dbReference type="SAM" id="SignalP"/>
    </source>
</evidence>
<gene>
    <name evidence="3" type="ORF">RM425_14200</name>
</gene>
<name>A0ABU2KA47_9ACTN</name>
<evidence type="ECO:0000256" key="1">
    <source>
        <dbReference type="SAM" id="MobiDB-lite"/>
    </source>
</evidence>
<keyword evidence="2" id="KW-0732">Signal</keyword>
<proteinExistence type="predicted"/>